<name>A0A4R5KK06_9BACL</name>
<keyword evidence="2" id="KW-1185">Reference proteome</keyword>
<dbReference type="Proteomes" id="UP000295636">
    <property type="component" value="Unassembled WGS sequence"/>
</dbReference>
<organism evidence="1 2">
    <name type="scientific">Paenibacillus piri</name>
    <dbReference type="NCBI Taxonomy" id="2547395"/>
    <lineage>
        <taxon>Bacteria</taxon>
        <taxon>Bacillati</taxon>
        <taxon>Bacillota</taxon>
        <taxon>Bacilli</taxon>
        <taxon>Bacillales</taxon>
        <taxon>Paenibacillaceae</taxon>
        <taxon>Paenibacillus</taxon>
    </lineage>
</organism>
<dbReference type="AlphaFoldDB" id="A0A4R5KK06"/>
<dbReference type="RefSeq" id="WP_133232060.1">
    <property type="nucleotide sequence ID" value="NZ_SMRT01000011.1"/>
</dbReference>
<gene>
    <name evidence="1" type="ORF">E1757_21830</name>
</gene>
<reference evidence="1 2" key="1">
    <citation type="submission" date="2019-03" db="EMBL/GenBank/DDBJ databases">
        <title>This is whole genome sequence of Paenibacillus sp MS74 strain.</title>
        <authorList>
            <person name="Trinh H.N."/>
        </authorList>
    </citation>
    <scope>NUCLEOTIDE SEQUENCE [LARGE SCALE GENOMIC DNA]</scope>
    <source>
        <strain evidence="1 2">MS74</strain>
    </source>
</reference>
<comment type="caution">
    <text evidence="1">The sequence shown here is derived from an EMBL/GenBank/DDBJ whole genome shotgun (WGS) entry which is preliminary data.</text>
</comment>
<evidence type="ECO:0000313" key="2">
    <source>
        <dbReference type="Proteomes" id="UP000295636"/>
    </source>
</evidence>
<protein>
    <submittedName>
        <fullName evidence="1">Uncharacterized protein</fullName>
    </submittedName>
</protein>
<accession>A0A4R5KK06</accession>
<proteinExistence type="predicted"/>
<sequence length="64" mass="7392">MMRKIIVAEFLSLGDVMEEPSWSGNCWNHEIAKWMKKDIRTRGTASPRSLLQTAPDELEWNAKS</sequence>
<evidence type="ECO:0000313" key="1">
    <source>
        <dbReference type="EMBL" id="TDF95168.1"/>
    </source>
</evidence>
<dbReference type="EMBL" id="SMRT01000011">
    <property type="protein sequence ID" value="TDF95168.1"/>
    <property type="molecule type" value="Genomic_DNA"/>
</dbReference>